<feature type="transmembrane region" description="Helical" evidence="1">
    <location>
        <begin position="138"/>
        <end position="162"/>
    </location>
</feature>
<feature type="transmembrane region" description="Helical" evidence="1">
    <location>
        <begin position="59"/>
        <end position="83"/>
    </location>
</feature>
<dbReference type="SUPFAM" id="SSF103473">
    <property type="entry name" value="MFS general substrate transporter"/>
    <property type="match status" value="1"/>
</dbReference>
<keyword evidence="1" id="KW-1133">Transmembrane helix</keyword>
<organism evidence="2 3">
    <name type="scientific">Bailinhaonella thermotolerans</name>
    <dbReference type="NCBI Taxonomy" id="1070861"/>
    <lineage>
        <taxon>Bacteria</taxon>
        <taxon>Bacillati</taxon>
        <taxon>Actinomycetota</taxon>
        <taxon>Actinomycetes</taxon>
        <taxon>Streptosporangiales</taxon>
        <taxon>Streptosporangiaceae</taxon>
        <taxon>Bailinhaonella</taxon>
    </lineage>
</organism>
<protein>
    <submittedName>
        <fullName evidence="2">Uncharacterized protein</fullName>
    </submittedName>
</protein>
<feature type="transmembrane region" description="Helical" evidence="1">
    <location>
        <begin position="30"/>
        <end position="53"/>
    </location>
</feature>
<proteinExistence type="predicted"/>
<evidence type="ECO:0000256" key="1">
    <source>
        <dbReference type="SAM" id="Phobius"/>
    </source>
</evidence>
<reference evidence="2 3" key="1">
    <citation type="submission" date="2018-09" db="EMBL/GenBank/DDBJ databases">
        <title>YIM 75507 draft genome.</title>
        <authorList>
            <person name="Tang S."/>
            <person name="Feng Y."/>
        </authorList>
    </citation>
    <scope>NUCLEOTIDE SEQUENCE [LARGE SCALE GENOMIC DNA]</scope>
    <source>
        <strain evidence="2 3">YIM 75507</strain>
    </source>
</reference>
<evidence type="ECO:0000313" key="2">
    <source>
        <dbReference type="EMBL" id="RJL33403.1"/>
    </source>
</evidence>
<dbReference type="Proteomes" id="UP000265768">
    <property type="component" value="Unassembled WGS sequence"/>
</dbReference>
<feature type="transmembrane region" description="Helical" evidence="1">
    <location>
        <begin position="104"/>
        <end position="126"/>
    </location>
</feature>
<evidence type="ECO:0000313" key="3">
    <source>
        <dbReference type="Proteomes" id="UP000265768"/>
    </source>
</evidence>
<keyword evidence="3" id="KW-1185">Reference proteome</keyword>
<dbReference type="RefSeq" id="WP_119926362.1">
    <property type="nucleotide sequence ID" value="NZ_QZEY01000003.1"/>
</dbReference>
<gene>
    <name evidence="2" type="ORF">D5H75_11470</name>
</gene>
<dbReference type="AlphaFoldDB" id="A0A3A4AWZ8"/>
<name>A0A3A4AWZ8_9ACTN</name>
<dbReference type="InterPro" id="IPR036259">
    <property type="entry name" value="MFS_trans_sf"/>
</dbReference>
<sequence length="183" mass="20065">MRSRWQRYQREALEKDMAPAAYATRARRRVIAGLAAFSVALLWVDAAVSWFLAPSDLAVTINFVLLAIMLVIYLPAVTLLNVASRGTAALPARMLDERQAAERLRAVATGHRITFGLIGLALAAVVAGTWGEGDTARIPAAAVFILLLAIWLTHLVMPLIIVGWRMPDPVPDEDDERDEHDDA</sequence>
<dbReference type="EMBL" id="QZEY01000003">
    <property type="protein sequence ID" value="RJL33403.1"/>
    <property type="molecule type" value="Genomic_DNA"/>
</dbReference>
<keyword evidence="1" id="KW-0812">Transmembrane</keyword>
<accession>A0A3A4AWZ8</accession>
<comment type="caution">
    <text evidence="2">The sequence shown here is derived from an EMBL/GenBank/DDBJ whole genome shotgun (WGS) entry which is preliminary data.</text>
</comment>
<dbReference type="OrthoDB" id="3539325at2"/>
<keyword evidence="1" id="KW-0472">Membrane</keyword>